<reference evidence="1" key="1">
    <citation type="submission" date="2020-01" db="EMBL/GenBank/DDBJ databases">
        <authorList>
            <consortium name="DOE Joint Genome Institute"/>
            <person name="Haridas S."/>
            <person name="Albert R."/>
            <person name="Binder M."/>
            <person name="Bloem J."/>
            <person name="Labutti K."/>
            <person name="Salamov A."/>
            <person name="Andreopoulos B."/>
            <person name="Baker S.E."/>
            <person name="Barry K."/>
            <person name="Bills G."/>
            <person name="Bluhm B.H."/>
            <person name="Cannon C."/>
            <person name="Castanera R."/>
            <person name="Culley D.E."/>
            <person name="Daum C."/>
            <person name="Ezra D."/>
            <person name="Gonzalez J.B."/>
            <person name="Henrissat B."/>
            <person name="Kuo A."/>
            <person name="Liang C."/>
            <person name="Lipzen A."/>
            <person name="Lutzoni F."/>
            <person name="Magnuson J."/>
            <person name="Mondo S."/>
            <person name="Nolan M."/>
            <person name="Ohm R."/>
            <person name="Pangilinan J."/>
            <person name="Park H.-J."/>
            <person name="Ramirez L."/>
            <person name="Alfaro M."/>
            <person name="Sun H."/>
            <person name="Tritt A."/>
            <person name="Yoshinaga Y."/>
            <person name="Zwiers L.-H."/>
            <person name="Turgeon B.G."/>
            <person name="Goodwin S.B."/>
            <person name="Spatafora J.W."/>
            <person name="Crous P.W."/>
            <person name="Grigoriev I.V."/>
        </authorList>
    </citation>
    <scope>NUCLEOTIDE SEQUENCE</scope>
    <source>
        <strain evidence="1">IPT5</strain>
    </source>
</reference>
<protein>
    <submittedName>
        <fullName evidence="1">Uncharacterized protein</fullName>
    </submittedName>
</protein>
<sequence>MNMMRAHWGPFVLWLRSGELHSLRTEVCLSPAGGVVSRPLPRPVCPEPGEEGQTGRHGAWGPMESGLLARRAREVPDVDGVGWSSRRAQPCLRLDGQQSRAGGARARALLVRVPLSWSRLQGQLSHLRIFARQNALGHVRQRLAIADEMPVASL</sequence>
<name>A0A6A7B749_9PLEO</name>
<keyword evidence="2" id="KW-1185">Reference proteome</keyword>
<organism evidence="1 2">
    <name type="scientific">Plenodomus tracheiphilus IPT5</name>
    <dbReference type="NCBI Taxonomy" id="1408161"/>
    <lineage>
        <taxon>Eukaryota</taxon>
        <taxon>Fungi</taxon>
        <taxon>Dikarya</taxon>
        <taxon>Ascomycota</taxon>
        <taxon>Pezizomycotina</taxon>
        <taxon>Dothideomycetes</taxon>
        <taxon>Pleosporomycetidae</taxon>
        <taxon>Pleosporales</taxon>
        <taxon>Pleosporineae</taxon>
        <taxon>Leptosphaeriaceae</taxon>
        <taxon>Plenodomus</taxon>
    </lineage>
</organism>
<accession>A0A6A7B749</accession>
<evidence type="ECO:0000313" key="1">
    <source>
        <dbReference type="EMBL" id="KAF2850587.1"/>
    </source>
</evidence>
<gene>
    <name evidence="1" type="ORF">T440DRAFT_92090</name>
</gene>
<dbReference type="AlphaFoldDB" id="A0A6A7B749"/>
<dbReference type="Proteomes" id="UP000799423">
    <property type="component" value="Unassembled WGS sequence"/>
</dbReference>
<dbReference type="EMBL" id="MU006306">
    <property type="protein sequence ID" value="KAF2850587.1"/>
    <property type="molecule type" value="Genomic_DNA"/>
</dbReference>
<proteinExistence type="predicted"/>
<evidence type="ECO:0000313" key="2">
    <source>
        <dbReference type="Proteomes" id="UP000799423"/>
    </source>
</evidence>